<keyword evidence="6" id="KW-0547">Nucleotide-binding</keyword>
<dbReference type="GO" id="GO:0015031">
    <property type="term" value="P:protein transport"/>
    <property type="evidence" value="ECO:0007669"/>
    <property type="project" value="UniProtKB-KW"/>
</dbReference>
<keyword evidence="5" id="KW-1003">Cell membrane</keyword>
<dbReference type="RefSeq" id="WP_097896200.1">
    <property type="nucleotide sequence ID" value="NZ_NVOR01000022.1"/>
</dbReference>
<keyword evidence="10" id="KW-0472">Membrane</keyword>
<dbReference type="Gene3D" id="1.20.120.1380">
    <property type="entry name" value="Flagellar FlhF biosynthesis protein, N domain"/>
    <property type="match status" value="1"/>
</dbReference>
<organism evidence="16 17">
    <name type="scientific">Bacillus pseudomycoides</name>
    <dbReference type="NCBI Taxonomy" id="64104"/>
    <lineage>
        <taxon>Bacteria</taxon>
        <taxon>Bacillati</taxon>
        <taxon>Bacillota</taxon>
        <taxon>Bacilli</taxon>
        <taxon>Bacillales</taxon>
        <taxon>Bacillaceae</taxon>
        <taxon>Bacillus</taxon>
        <taxon>Bacillus cereus group</taxon>
    </lineage>
</organism>
<keyword evidence="16" id="KW-0966">Cell projection</keyword>
<dbReference type="FunFam" id="3.40.50.300:FF:000695">
    <property type="entry name" value="Flagellar biosynthesis regulator FlhF"/>
    <property type="match status" value="1"/>
</dbReference>
<keyword evidence="16" id="KW-0282">Flagellum</keyword>
<evidence type="ECO:0000256" key="6">
    <source>
        <dbReference type="ARBA" id="ARBA00022741"/>
    </source>
</evidence>
<dbReference type="Gene3D" id="3.40.50.300">
    <property type="entry name" value="P-loop containing nucleotide triphosphate hydrolases"/>
    <property type="match status" value="1"/>
</dbReference>
<evidence type="ECO:0000259" key="14">
    <source>
        <dbReference type="SMART" id="SM00382"/>
    </source>
</evidence>
<feature type="domain" description="AAA+ ATPase" evidence="14">
    <location>
        <begin position="240"/>
        <end position="378"/>
    </location>
</feature>
<evidence type="ECO:0000256" key="13">
    <source>
        <dbReference type="ARBA" id="ARBA00030866"/>
    </source>
</evidence>
<evidence type="ECO:0000313" key="17">
    <source>
        <dbReference type="Proteomes" id="UP000221020"/>
    </source>
</evidence>
<dbReference type="GO" id="GO:0003924">
    <property type="term" value="F:GTPase activity"/>
    <property type="evidence" value="ECO:0007669"/>
    <property type="project" value="InterPro"/>
</dbReference>
<evidence type="ECO:0000313" key="16">
    <source>
        <dbReference type="EMBL" id="PED82969.1"/>
    </source>
</evidence>
<sequence>MESTEKKEALKRIKAASKNELYRKLFEQYGTDYYYVVGESVKRNIPFFWKKKYEMLVAFPEDKKSEESMETPEFHAQLMGMVNEPSEEIVRANHIQSVLHNLEHTTSSIPVAIQTGNSEEWAQKKQELLQLFQQGITVVKQTERTAPLKERKLGSMQVVAESKKEVPVQQEEQQSVPFIIQKVIRMLEQSDVEQYFIRAYAEKLKVKFENATMITEEEVIEFILEDMRTHFHTENVFEKDVQTIALIGPTGVGKTTTLAKIAWQLHGQKKTVGFITTDHSRIGTVQQLQDNVKTIGAEVIAVQGEAAMTRALTYFKEEARVDYILIDTAGKNYRTSETVEEMIETMKQVEPDYICLTLSASMKSKDMIEIITNFKDIHIDGIVFTKFDETASSGELLKIPAVSSAPIVFMTDGQDVKQHIHIATAEHLAKQMLQTS</sequence>
<proteinExistence type="inferred from homology"/>
<keyword evidence="8" id="KW-0653">Protein transport</keyword>
<comment type="similarity">
    <text evidence="2">Belongs to the GTP-binding SRP family.</text>
</comment>
<accession>A0AA91VDE6</accession>
<dbReference type="PANTHER" id="PTHR43134">
    <property type="entry name" value="SIGNAL RECOGNITION PARTICLE RECEPTOR SUBUNIT ALPHA"/>
    <property type="match status" value="1"/>
</dbReference>
<keyword evidence="16" id="KW-0969">Cilium</keyword>
<dbReference type="Proteomes" id="UP000221020">
    <property type="component" value="Unassembled WGS sequence"/>
</dbReference>
<comment type="function">
    <text evidence="12">Necessary for flagellar biosynthesis. May be involved in translocation of the flagellum.</text>
</comment>
<dbReference type="InterPro" id="IPR047040">
    <property type="entry name" value="FlhF__GTPase_dom"/>
</dbReference>
<dbReference type="EMBL" id="NVOR01000022">
    <property type="protein sequence ID" value="PED82969.1"/>
    <property type="molecule type" value="Genomic_DNA"/>
</dbReference>
<dbReference type="GO" id="GO:0006614">
    <property type="term" value="P:SRP-dependent cotranslational protein targeting to membrane"/>
    <property type="evidence" value="ECO:0007669"/>
    <property type="project" value="InterPro"/>
</dbReference>
<dbReference type="SMART" id="SM00962">
    <property type="entry name" value="SRP54"/>
    <property type="match status" value="1"/>
</dbReference>
<dbReference type="InterPro" id="IPR000897">
    <property type="entry name" value="SRP54_GTPase_dom"/>
</dbReference>
<dbReference type="Pfam" id="PF00448">
    <property type="entry name" value="SRP54"/>
    <property type="match status" value="1"/>
</dbReference>
<dbReference type="SUPFAM" id="SSF52540">
    <property type="entry name" value="P-loop containing nucleoside triphosphate hydrolases"/>
    <property type="match status" value="1"/>
</dbReference>
<protein>
    <recommendedName>
        <fullName evidence="3">Flagellar biosynthesis protein FlhF</fullName>
    </recommendedName>
    <alternativeName>
        <fullName evidence="13">Flagella-associated GTP-binding protein</fullName>
    </alternativeName>
</protein>
<keyword evidence="4" id="KW-0813">Transport</keyword>
<dbReference type="GO" id="GO:0005047">
    <property type="term" value="F:signal recognition particle binding"/>
    <property type="evidence" value="ECO:0007669"/>
    <property type="project" value="TreeGrafter"/>
</dbReference>
<evidence type="ECO:0000256" key="5">
    <source>
        <dbReference type="ARBA" id="ARBA00022475"/>
    </source>
</evidence>
<evidence type="ECO:0000256" key="4">
    <source>
        <dbReference type="ARBA" id="ARBA00022448"/>
    </source>
</evidence>
<dbReference type="SMART" id="SM00382">
    <property type="entry name" value="AAA"/>
    <property type="match status" value="1"/>
</dbReference>
<evidence type="ECO:0000259" key="15">
    <source>
        <dbReference type="SMART" id="SM00962"/>
    </source>
</evidence>
<keyword evidence="9" id="KW-0342">GTP-binding</keyword>
<evidence type="ECO:0000256" key="7">
    <source>
        <dbReference type="ARBA" id="ARBA00022795"/>
    </source>
</evidence>
<comment type="subcellular location">
    <subcellularLocation>
        <location evidence="1">Cell membrane</location>
        <topology evidence="1">Peripheral membrane protein</topology>
        <orientation evidence="1">Cytoplasmic side</orientation>
    </subcellularLocation>
</comment>
<dbReference type="CDD" id="cd17873">
    <property type="entry name" value="FlhF"/>
    <property type="match status" value="1"/>
</dbReference>
<dbReference type="PANTHER" id="PTHR43134:SF3">
    <property type="entry name" value="FLAGELLAR BIOSYNTHESIS PROTEIN FLHF"/>
    <property type="match status" value="1"/>
</dbReference>
<evidence type="ECO:0000256" key="12">
    <source>
        <dbReference type="ARBA" id="ARBA00025337"/>
    </source>
</evidence>
<dbReference type="NCBIfam" id="NF005230">
    <property type="entry name" value="PRK06731.1"/>
    <property type="match status" value="1"/>
</dbReference>
<comment type="caution">
    <text evidence="16">The sequence shown here is derived from an EMBL/GenBank/DDBJ whole genome shotgun (WGS) entry which is preliminary data.</text>
</comment>
<dbReference type="GO" id="GO:0005886">
    <property type="term" value="C:plasma membrane"/>
    <property type="evidence" value="ECO:0007669"/>
    <property type="project" value="UniProtKB-SubCell"/>
</dbReference>
<dbReference type="AlphaFoldDB" id="A0AA91VDE6"/>
<reference evidence="16 17" key="1">
    <citation type="submission" date="2017-09" db="EMBL/GenBank/DDBJ databases">
        <title>Large-scale bioinformatics analysis of Bacillus genomes uncovers conserved roles of natural products in bacterial physiology.</title>
        <authorList>
            <consortium name="Agbiome Team Llc"/>
            <person name="Bleich R.M."/>
            <person name="Grubbs K.J."/>
            <person name="Santa Maria K.C."/>
            <person name="Allen S.E."/>
            <person name="Farag S."/>
            <person name="Shank E.A."/>
            <person name="Bowers A."/>
        </authorList>
    </citation>
    <scope>NUCLEOTIDE SEQUENCE [LARGE SCALE GENOMIC DNA]</scope>
    <source>
        <strain evidence="16 17">AFS092012</strain>
    </source>
</reference>
<dbReference type="GO" id="GO:0044781">
    <property type="term" value="P:bacterial-type flagellum organization"/>
    <property type="evidence" value="ECO:0007669"/>
    <property type="project" value="UniProtKB-KW"/>
</dbReference>
<evidence type="ECO:0000256" key="9">
    <source>
        <dbReference type="ARBA" id="ARBA00023134"/>
    </source>
</evidence>
<evidence type="ECO:0000256" key="2">
    <source>
        <dbReference type="ARBA" id="ARBA00008531"/>
    </source>
</evidence>
<evidence type="ECO:0000256" key="8">
    <source>
        <dbReference type="ARBA" id="ARBA00022927"/>
    </source>
</evidence>
<dbReference type="GO" id="GO:0005525">
    <property type="term" value="F:GTP binding"/>
    <property type="evidence" value="ECO:0007669"/>
    <property type="project" value="UniProtKB-KW"/>
</dbReference>
<dbReference type="InterPro" id="IPR027417">
    <property type="entry name" value="P-loop_NTPase"/>
</dbReference>
<keyword evidence="7" id="KW-1005">Bacterial flagellum biogenesis</keyword>
<dbReference type="InterPro" id="IPR003593">
    <property type="entry name" value="AAA+_ATPase"/>
</dbReference>
<feature type="domain" description="SRP54-type proteins GTP-binding" evidence="15">
    <location>
        <begin position="241"/>
        <end position="434"/>
    </location>
</feature>
<evidence type="ECO:0000256" key="10">
    <source>
        <dbReference type="ARBA" id="ARBA00023136"/>
    </source>
</evidence>
<evidence type="ECO:0000256" key="11">
    <source>
        <dbReference type="ARBA" id="ARBA00023225"/>
    </source>
</evidence>
<evidence type="ECO:0000256" key="3">
    <source>
        <dbReference type="ARBA" id="ARBA00014919"/>
    </source>
</evidence>
<evidence type="ECO:0000256" key="1">
    <source>
        <dbReference type="ARBA" id="ARBA00004413"/>
    </source>
</evidence>
<gene>
    <name evidence="16" type="primary">flhF</name>
    <name evidence="16" type="ORF">CON65_08875</name>
</gene>
<keyword evidence="11" id="KW-1006">Bacterial flagellum protein export</keyword>
<name>A0AA91VDE6_9BACI</name>